<protein>
    <recommendedName>
        <fullName evidence="3">Periplasmic nitrate reductase, electron transfer subunit</fullName>
    </recommendedName>
    <alternativeName>
        <fullName evidence="11">Diheme cytochrome c NapB</fullName>
    </alternativeName>
</protein>
<dbReference type="OrthoDB" id="13290at2"/>
<keyword evidence="9" id="KW-0249">Electron transport</keyword>
<evidence type="ECO:0000256" key="5">
    <source>
        <dbReference type="ARBA" id="ARBA00022617"/>
    </source>
</evidence>
<organism evidence="12 13">
    <name type="scientific">Sulfuritalea hydrogenivorans sk43H</name>
    <dbReference type="NCBI Taxonomy" id="1223802"/>
    <lineage>
        <taxon>Bacteria</taxon>
        <taxon>Pseudomonadati</taxon>
        <taxon>Pseudomonadota</taxon>
        <taxon>Betaproteobacteria</taxon>
        <taxon>Nitrosomonadales</taxon>
        <taxon>Sterolibacteriaceae</taxon>
        <taxon>Sulfuritalea</taxon>
    </lineage>
</organism>
<dbReference type="Pfam" id="PF03892">
    <property type="entry name" value="NapB"/>
    <property type="match status" value="1"/>
</dbReference>
<sequence length="143" mass="15320">MKKTVTILLASLLTVIVGCASYEPLVSMRGADVAAPDKAPAPTKYMGARPGTQPTVARTYAQQPPVIPHAVDNFDEVTLTENQCMDCHGPDNYVKKNSPKLGDSHFVAATKAFDASRHVCTSCHVPQADAPALVENRFIGNIK</sequence>
<dbReference type="STRING" id="1223802.SUTH_00375"/>
<evidence type="ECO:0000256" key="2">
    <source>
        <dbReference type="ARBA" id="ARBA00007368"/>
    </source>
</evidence>
<evidence type="ECO:0000256" key="9">
    <source>
        <dbReference type="ARBA" id="ARBA00022982"/>
    </source>
</evidence>
<accession>W0SAD4</accession>
<dbReference type="PANTHER" id="PTHR38604:SF1">
    <property type="entry name" value="PERIPLASMIC NITRATE REDUCTASE, ELECTRON TRANSFER SUBUNIT"/>
    <property type="match status" value="1"/>
</dbReference>
<dbReference type="Gene3D" id="1.10.1130.10">
    <property type="entry name" value="Flavocytochrome C3, Chain A"/>
    <property type="match status" value="1"/>
</dbReference>
<evidence type="ECO:0000256" key="3">
    <source>
        <dbReference type="ARBA" id="ARBA00013773"/>
    </source>
</evidence>
<evidence type="ECO:0000256" key="11">
    <source>
        <dbReference type="ARBA" id="ARBA00031832"/>
    </source>
</evidence>
<dbReference type="KEGG" id="shd:SUTH_00375"/>
<keyword evidence="7" id="KW-0732">Signal</keyword>
<keyword evidence="13" id="KW-1185">Reference proteome</keyword>
<dbReference type="GO" id="GO:0046872">
    <property type="term" value="F:metal ion binding"/>
    <property type="evidence" value="ECO:0007669"/>
    <property type="project" value="UniProtKB-KW"/>
</dbReference>
<evidence type="ECO:0000256" key="7">
    <source>
        <dbReference type="ARBA" id="ARBA00022729"/>
    </source>
</evidence>
<keyword evidence="10" id="KW-0408">Iron</keyword>
<dbReference type="GO" id="GO:0009061">
    <property type="term" value="P:anaerobic respiration"/>
    <property type="evidence" value="ECO:0007669"/>
    <property type="project" value="InterPro"/>
</dbReference>
<evidence type="ECO:0000256" key="1">
    <source>
        <dbReference type="ARBA" id="ARBA00004418"/>
    </source>
</evidence>
<dbReference type="InterPro" id="IPR005591">
    <property type="entry name" value="NapB"/>
</dbReference>
<evidence type="ECO:0000256" key="10">
    <source>
        <dbReference type="ARBA" id="ARBA00023004"/>
    </source>
</evidence>
<evidence type="ECO:0000256" key="6">
    <source>
        <dbReference type="ARBA" id="ARBA00022723"/>
    </source>
</evidence>
<keyword evidence="8" id="KW-0574">Periplasm</keyword>
<keyword evidence="5" id="KW-0349">Heme</keyword>
<evidence type="ECO:0000313" key="12">
    <source>
        <dbReference type="EMBL" id="BAO28189.1"/>
    </source>
</evidence>
<dbReference type="AlphaFoldDB" id="W0SAD4"/>
<comment type="subcellular location">
    <subcellularLocation>
        <location evidence="1">Periplasm</location>
    </subcellularLocation>
</comment>
<evidence type="ECO:0000313" key="13">
    <source>
        <dbReference type="Proteomes" id="UP000031637"/>
    </source>
</evidence>
<keyword evidence="4" id="KW-0813">Transport</keyword>
<dbReference type="RefSeq" id="WP_041096651.1">
    <property type="nucleotide sequence ID" value="NZ_AP012547.1"/>
</dbReference>
<dbReference type="Proteomes" id="UP000031637">
    <property type="component" value="Chromosome"/>
</dbReference>
<evidence type="ECO:0000256" key="4">
    <source>
        <dbReference type="ARBA" id="ARBA00022448"/>
    </source>
</evidence>
<keyword evidence="6" id="KW-0479">Metal-binding</keyword>
<comment type="similarity">
    <text evidence="2">Belongs to the NapB family.</text>
</comment>
<dbReference type="SUPFAM" id="SSF48695">
    <property type="entry name" value="Multiheme cytochromes"/>
    <property type="match status" value="1"/>
</dbReference>
<dbReference type="PANTHER" id="PTHR38604">
    <property type="entry name" value="PERIPLASMIC NITRATE REDUCTASE, ELECTRON TRANSFER SUBUNIT"/>
    <property type="match status" value="1"/>
</dbReference>
<dbReference type="GO" id="GO:0042597">
    <property type="term" value="C:periplasmic space"/>
    <property type="evidence" value="ECO:0007669"/>
    <property type="project" value="UniProtKB-SubCell"/>
</dbReference>
<gene>
    <name evidence="12" type="primary">napB</name>
    <name evidence="12" type="ORF">SUTH_00375</name>
</gene>
<proteinExistence type="inferred from homology"/>
<dbReference type="EMBL" id="AP012547">
    <property type="protein sequence ID" value="BAO28189.1"/>
    <property type="molecule type" value="Genomic_DNA"/>
</dbReference>
<dbReference type="InterPro" id="IPR036280">
    <property type="entry name" value="Multihaem_cyt_sf"/>
</dbReference>
<dbReference type="HOGENOM" id="CLU_103367_2_0_4"/>
<reference evidence="12 13" key="1">
    <citation type="journal article" date="2014" name="Syst. Appl. Microbiol.">
        <title>Complete genomes of freshwater sulfur oxidizers Sulfuricella denitrificans skB26 and Sulfuritalea hydrogenivorans sk43H: genetic insights into the sulfur oxidation pathway of betaproteobacteria.</title>
        <authorList>
            <person name="Watanabe T."/>
            <person name="Kojima H."/>
            <person name="Fukui M."/>
        </authorList>
    </citation>
    <scope>NUCLEOTIDE SEQUENCE [LARGE SCALE GENOMIC DNA]</scope>
    <source>
        <strain evidence="12">DSM22779</strain>
    </source>
</reference>
<evidence type="ECO:0000256" key="8">
    <source>
        <dbReference type="ARBA" id="ARBA00022764"/>
    </source>
</evidence>
<dbReference type="PROSITE" id="PS51257">
    <property type="entry name" value="PROKAR_LIPOPROTEIN"/>
    <property type="match status" value="1"/>
</dbReference>
<name>W0SAD4_9PROT</name>